<dbReference type="SUPFAM" id="SSF56037">
    <property type="entry name" value="PheT/TilS domain"/>
    <property type="match status" value="1"/>
</dbReference>
<keyword evidence="2 8" id="KW-0963">Cytoplasm</keyword>
<keyword evidence="11" id="KW-1185">Reference proteome</keyword>
<dbReference type="Gene3D" id="3.40.50.620">
    <property type="entry name" value="HUPs"/>
    <property type="match status" value="1"/>
</dbReference>
<evidence type="ECO:0000256" key="2">
    <source>
        <dbReference type="ARBA" id="ARBA00022490"/>
    </source>
</evidence>
<dbReference type="AlphaFoldDB" id="A0A975MMU0"/>
<dbReference type="EC" id="6.3.4.19" evidence="8"/>
<evidence type="ECO:0000313" key="10">
    <source>
        <dbReference type="EMBL" id="QWF70254.1"/>
    </source>
</evidence>
<dbReference type="RefSeq" id="WP_215581234.1">
    <property type="nucleotide sequence ID" value="NZ_CP073754.1"/>
</dbReference>
<gene>
    <name evidence="8 10" type="primary">tilS</name>
    <name evidence="10" type="ORF">KEF85_13015</name>
</gene>
<dbReference type="PANTHER" id="PTHR43033:SF1">
    <property type="entry name" value="TRNA(ILE)-LYSIDINE SYNTHASE-RELATED"/>
    <property type="match status" value="1"/>
</dbReference>
<dbReference type="InterPro" id="IPR012795">
    <property type="entry name" value="tRNA_Ile_lys_synt_N"/>
</dbReference>
<accession>A0A975MMU0</accession>
<dbReference type="Proteomes" id="UP000676649">
    <property type="component" value="Chromosome"/>
</dbReference>
<dbReference type="KEGG" id="mpad:KEF85_13015"/>
<dbReference type="GO" id="GO:0005524">
    <property type="term" value="F:ATP binding"/>
    <property type="evidence" value="ECO:0007669"/>
    <property type="project" value="UniProtKB-UniRule"/>
</dbReference>
<name>A0A975MMU0_9GAMM</name>
<evidence type="ECO:0000313" key="11">
    <source>
        <dbReference type="Proteomes" id="UP000676649"/>
    </source>
</evidence>
<feature type="domain" description="Lysidine-tRNA(Ile) synthetase C-terminal" evidence="9">
    <location>
        <begin position="364"/>
        <end position="437"/>
    </location>
</feature>
<dbReference type="GO" id="GO:0005737">
    <property type="term" value="C:cytoplasm"/>
    <property type="evidence" value="ECO:0007669"/>
    <property type="project" value="UniProtKB-SubCell"/>
</dbReference>
<dbReference type="CDD" id="cd01992">
    <property type="entry name" value="TilS_N"/>
    <property type="match status" value="1"/>
</dbReference>
<keyword evidence="5 8" id="KW-0547">Nucleotide-binding</keyword>
<dbReference type="SUPFAM" id="SSF82829">
    <property type="entry name" value="MesJ substrate recognition domain-like"/>
    <property type="match status" value="1"/>
</dbReference>
<dbReference type="Pfam" id="PF11734">
    <property type="entry name" value="TilS_C"/>
    <property type="match status" value="1"/>
</dbReference>
<dbReference type="InterPro" id="IPR012796">
    <property type="entry name" value="Lysidine-tRNA-synth_C"/>
</dbReference>
<dbReference type="GO" id="GO:0032267">
    <property type="term" value="F:tRNA(Ile)-lysidine synthase activity"/>
    <property type="evidence" value="ECO:0007669"/>
    <property type="project" value="UniProtKB-EC"/>
</dbReference>
<dbReference type="Gene3D" id="1.20.59.20">
    <property type="match status" value="1"/>
</dbReference>
<evidence type="ECO:0000256" key="4">
    <source>
        <dbReference type="ARBA" id="ARBA00022694"/>
    </source>
</evidence>
<organism evidence="10 11">
    <name type="scientific">Methylomonas paludis</name>
    <dbReference type="NCBI Taxonomy" id="1173101"/>
    <lineage>
        <taxon>Bacteria</taxon>
        <taxon>Pseudomonadati</taxon>
        <taxon>Pseudomonadota</taxon>
        <taxon>Gammaproteobacteria</taxon>
        <taxon>Methylococcales</taxon>
        <taxon>Methylococcaceae</taxon>
        <taxon>Methylomonas</taxon>
    </lineage>
</organism>
<evidence type="ECO:0000256" key="7">
    <source>
        <dbReference type="ARBA" id="ARBA00048539"/>
    </source>
</evidence>
<dbReference type="InterPro" id="IPR014729">
    <property type="entry name" value="Rossmann-like_a/b/a_fold"/>
</dbReference>
<comment type="domain">
    <text evidence="8">The N-terminal region contains the highly conserved SGGXDS motif, predicted to be a P-loop motif involved in ATP binding.</text>
</comment>
<proteinExistence type="inferred from homology"/>
<dbReference type="NCBIfam" id="TIGR02432">
    <property type="entry name" value="lysidine_TilS_N"/>
    <property type="match status" value="1"/>
</dbReference>
<dbReference type="SUPFAM" id="SSF52402">
    <property type="entry name" value="Adenine nucleotide alpha hydrolases-like"/>
    <property type="match status" value="1"/>
</dbReference>
<dbReference type="GO" id="GO:0006400">
    <property type="term" value="P:tRNA modification"/>
    <property type="evidence" value="ECO:0007669"/>
    <property type="project" value="UniProtKB-UniRule"/>
</dbReference>
<evidence type="ECO:0000256" key="8">
    <source>
        <dbReference type="HAMAP-Rule" id="MF_01161"/>
    </source>
</evidence>
<comment type="subcellular location">
    <subcellularLocation>
        <location evidence="1 8">Cytoplasm</location>
    </subcellularLocation>
</comment>
<keyword evidence="6 8" id="KW-0067">ATP-binding</keyword>
<evidence type="ECO:0000256" key="1">
    <source>
        <dbReference type="ARBA" id="ARBA00004496"/>
    </source>
</evidence>
<evidence type="ECO:0000256" key="5">
    <source>
        <dbReference type="ARBA" id="ARBA00022741"/>
    </source>
</evidence>
<dbReference type="InterPro" id="IPR011063">
    <property type="entry name" value="TilS/TtcA_N"/>
</dbReference>
<sequence length="440" mass="49439">MTELAFSCVADLLEADTKNILIAYSGGLDSQVLLHLCAAQTALKPKLSAVHIHHGLQSAADVWAEHCRRQCEANGVNYIMLKVNATPQVGESPEAAARRARYAALQQLVQADDMLLVAQHREDQLETVLLQLFRGSGLAGLAAMPVSMAFGKGKLLRPLLHIAKQDIQRYAQRHALQWQEDPSNQSNDFDRNYLRNQIIPLLKQRWPALDKTVARTASHCGQAWQIQQEYLSDCLNDLLDPQDQGFNLAKWQLMASPRQALALRNWLINIGLRPPSQAQLQVIITQLIPARDSALPQLLIQGHTIRKYRQKLYCLPVQAQNLDVLEPITWPPQITQLAIANLGQVSCDLADMGIDRQIWQAGTVVISFRHGGEKLKLSGRVGHHRLKNLFQEAGVPPWQRDKYPLIYIDQRLAAVAGLWVAEWAWSVAPGKCYQLHWQPN</sequence>
<evidence type="ECO:0000256" key="3">
    <source>
        <dbReference type="ARBA" id="ARBA00022598"/>
    </source>
</evidence>
<feature type="binding site" evidence="8">
    <location>
        <begin position="25"/>
        <end position="30"/>
    </location>
    <ligand>
        <name>ATP</name>
        <dbReference type="ChEBI" id="CHEBI:30616"/>
    </ligand>
</feature>
<dbReference type="Pfam" id="PF09179">
    <property type="entry name" value="TilS"/>
    <property type="match status" value="1"/>
</dbReference>
<comment type="catalytic activity">
    <reaction evidence="7 8">
        <text>cytidine(34) in tRNA(Ile2) + L-lysine + ATP = lysidine(34) in tRNA(Ile2) + AMP + diphosphate + H(+)</text>
        <dbReference type="Rhea" id="RHEA:43744"/>
        <dbReference type="Rhea" id="RHEA-COMP:10625"/>
        <dbReference type="Rhea" id="RHEA-COMP:10670"/>
        <dbReference type="ChEBI" id="CHEBI:15378"/>
        <dbReference type="ChEBI" id="CHEBI:30616"/>
        <dbReference type="ChEBI" id="CHEBI:32551"/>
        <dbReference type="ChEBI" id="CHEBI:33019"/>
        <dbReference type="ChEBI" id="CHEBI:82748"/>
        <dbReference type="ChEBI" id="CHEBI:83665"/>
        <dbReference type="ChEBI" id="CHEBI:456215"/>
        <dbReference type="EC" id="6.3.4.19"/>
    </reaction>
</comment>
<dbReference type="InterPro" id="IPR015262">
    <property type="entry name" value="tRNA_Ile_lys_synt_subst-bd"/>
</dbReference>
<dbReference type="HAMAP" id="MF_01161">
    <property type="entry name" value="tRNA_Ile_lys_synt"/>
    <property type="match status" value="1"/>
</dbReference>
<comment type="similarity">
    <text evidence="8">Belongs to the tRNA(Ile)-lysidine synthase family.</text>
</comment>
<reference evidence="10" key="1">
    <citation type="submission" date="2021-04" db="EMBL/GenBank/DDBJ databases">
        <title>Draft genome sequence data of methanotrophic Methylovulum sp. strain S1L and Methylomonas sp. strain S2AM isolated from boreal lake water columns.</title>
        <authorList>
            <person name="Rissanen A.J."/>
            <person name="Mangayil R."/>
            <person name="Svenning M.M."/>
            <person name="Khanongnuch R."/>
        </authorList>
    </citation>
    <scope>NUCLEOTIDE SEQUENCE</scope>
    <source>
        <strain evidence="10">S2AM</strain>
    </source>
</reference>
<dbReference type="PANTHER" id="PTHR43033">
    <property type="entry name" value="TRNA(ILE)-LYSIDINE SYNTHASE-RELATED"/>
    <property type="match status" value="1"/>
</dbReference>
<dbReference type="SMART" id="SM00977">
    <property type="entry name" value="TilS_C"/>
    <property type="match status" value="1"/>
</dbReference>
<evidence type="ECO:0000256" key="6">
    <source>
        <dbReference type="ARBA" id="ARBA00022840"/>
    </source>
</evidence>
<dbReference type="EMBL" id="CP073754">
    <property type="protein sequence ID" value="QWF70254.1"/>
    <property type="molecule type" value="Genomic_DNA"/>
</dbReference>
<dbReference type="NCBIfam" id="TIGR02433">
    <property type="entry name" value="lysidine_TilS_C"/>
    <property type="match status" value="1"/>
</dbReference>
<dbReference type="Pfam" id="PF01171">
    <property type="entry name" value="ATP_bind_3"/>
    <property type="match status" value="1"/>
</dbReference>
<keyword evidence="3 8" id="KW-0436">Ligase</keyword>
<comment type="function">
    <text evidence="8">Ligates lysine onto the cytidine present at position 34 of the AUA codon-specific tRNA(Ile) that contains the anticodon CAU, in an ATP-dependent manner. Cytidine is converted to lysidine, thus changing the amino acid specificity of the tRNA from methionine to isoleucine.</text>
</comment>
<keyword evidence="4 8" id="KW-0819">tRNA processing</keyword>
<evidence type="ECO:0000259" key="9">
    <source>
        <dbReference type="SMART" id="SM00977"/>
    </source>
</evidence>
<dbReference type="InterPro" id="IPR012094">
    <property type="entry name" value="tRNA_Ile_lys_synt"/>
</dbReference>
<protein>
    <recommendedName>
        <fullName evidence="8">tRNA(Ile)-lysidine synthase</fullName>
        <ecNumber evidence="8">6.3.4.19</ecNumber>
    </recommendedName>
    <alternativeName>
        <fullName evidence="8">tRNA(Ile)-2-lysyl-cytidine synthase</fullName>
    </alternativeName>
    <alternativeName>
        <fullName evidence="8">tRNA(Ile)-lysidine synthetase</fullName>
    </alternativeName>
</protein>